<evidence type="ECO:0000256" key="1">
    <source>
        <dbReference type="HAMAP-Rule" id="MF_01526"/>
    </source>
</evidence>
<gene>
    <name evidence="2" type="ORF">ACFQ38_11905</name>
</gene>
<dbReference type="SUPFAM" id="SSF158622">
    <property type="entry name" value="YheA/YmcA-like"/>
    <property type="match status" value="1"/>
</dbReference>
<protein>
    <recommendedName>
        <fullName evidence="1">UPF0342 protein ACFQ38_11905</fullName>
    </recommendedName>
</protein>
<comment type="similarity">
    <text evidence="1">Belongs to the UPF0342 family.</text>
</comment>
<reference evidence="3" key="1">
    <citation type="journal article" date="2019" name="Int. J. Syst. Evol. Microbiol.">
        <title>The Global Catalogue of Microorganisms (GCM) 10K type strain sequencing project: providing services to taxonomists for standard genome sequencing and annotation.</title>
        <authorList>
            <consortium name="The Broad Institute Genomics Platform"/>
            <consortium name="The Broad Institute Genome Sequencing Center for Infectious Disease"/>
            <person name="Wu L."/>
            <person name="Ma J."/>
        </authorList>
    </citation>
    <scope>NUCLEOTIDE SEQUENCE [LARGE SCALE GENOMIC DNA]</scope>
    <source>
        <strain evidence="3">CCUG 53915</strain>
    </source>
</reference>
<name>A0ABW3U0Q5_9BACL</name>
<evidence type="ECO:0000313" key="3">
    <source>
        <dbReference type="Proteomes" id="UP001597231"/>
    </source>
</evidence>
<comment type="caution">
    <text evidence="2">The sequence shown here is derived from an EMBL/GenBank/DDBJ whole genome shotgun (WGS) entry which is preliminary data.</text>
</comment>
<dbReference type="InterPro" id="IPR023378">
    <property type="entry name" value="YheA/YmcA-like_dom_sf"/>
</dbReference>
<accession>A0ABW3U0Q5</accession>
<dbReference type="InterPro" id="IPR010368">
    <property type="entry name" value="Com_YlbF"/>
</dbReference>
<organism evidence="2 3">
    <name type="scientific">Sporosarcina contaminans</name>
    <dbReference type="NCBI Taxonomy" id="633403"/>
    <lineage>
        <taxon>Bacteria</taxon>
        <taxon>Bacillati</taxon>
        <taxon>Bacillota</taxon>
        <taxon>Bacilli</taxon>
        <taxon>Bacillales</taxon>
        <taxon>Caryophanaceae</taxon>
        <taxon>Sporosarcina</taxon>
    </lineage>
</organism>
<proteinExistence type="inferred from homology"/>
<dbReference type="Proteomes" id="UP001597231">
    <property type="component" value="Unassembled WGS sequence"/>
</dbReference>
<dbReference type="EMBL" id="JBHTLT010000089">
    <property type="protein sequence ID" value="MFD1205794.1"/>
    <property type="molecule type" value="Genomic_DNA"/>
</dbReference>
<dbReference type="Gene3D" id="1.20.1500.10">
    <property type="entry name" value="YheA/YmcA-like"/>
    <property type="match status" value="1"/>
</dbReference>
<dbReference type="HAMAP" id="MF_01526">
    <property type="entry name" value="UPF0342"/>
    <property type="match status" value="1"/>
</dbReference>
<sequence>MTVNIYDDLNKLEASLRQTNEFGEVQKAIEDVKADEAALSLFTNFRKIQLNLQEKQMAGEEISQEELEYAQKTAQLAQQNEKIMGMLQAEMQLSGLIEEVNRVLMKPVQQLYESMVE</sequence>
<dbReference type="Pfam" id="PF06133">
    <property type="entry name" value="Com_YlbF"/>
    <property type="match status" value="1"/>
</dbReference>
<keyword evidence="3" id="KW-1185">Reference proteome</keyword>
<evidence type="ECO:0000313" key="2">
    <source>
        <dbReference type="EMBL" id="MFD1205794.1"/>
    </source>
</evidence>
<dbReference type="RefSeq" id="WP_336823875.1">
    <property type="nucleotide sequence ID" value="NZ_JBHTLT010000089.1"/>
</dbReference>